<dbReference type="Proteomes" id="UP001500457">
    <property type="component" value="Unassembled WGS sequence"/>
</dbReference>
<evidence type="ECO:0000256" key="3">
    <source>
        <dbReference type="ARBA" id="ARBA00022989"/>
    </source>
</evidence>
<dbReference type="Gene3D" id="1.10.357.140">
    <property type="entry name" value="UbiA prenyltransferase"/>
    <property type="match status" value="1"/>
</dbReference>
<feature type="transmembrane region" description="Helical" evidence="5">
    <location>
        <begin position="211"/>
        <end position="232"/>
    </location>
</feature>
<feature type="transmembrane region" description="Helical" evidence="5">
    <location>
        <begin position="47"/>
        <end position="67"/>
    </location>
</feature>
<keyword evidence="2 5" id="KW-0812">Transmembrane</keyword>
<protein>
    <submittedName>
        <fullName evidence="6">UbiA family prenyltransferase</fullName>
    </submittedName>
</protein>
<evidence type="ECO:0000313" key="7">
    <source>
        <dbReference type="Proteomes" id="UP001500457"/>
    </source>
</evidence>
<evidence type="ECO:0000256" key="5">
    <source>
        <dbReference type="SAM" id="Phobius"/>
    </source>
</evidence>
<comment type="caution">
    <text evidence="6">The sequence shown here is derived from an EMBL/GenBank/DDBJ whole genome shotgun (WGS) entry which is preliminary data.</text>
</comment>
<feature type="transmembrane region" description="Helical" evidence="5">
    <location>
        <begin position="20"/>
        <end position="41"/>
    </location>
</feature>
<dbReference type="Pfam" id="PF01040">
    <property type="entry name" value="UbiA"/>
    <property type="match status" value="1"/>
</dbReference>
<sequence>MRVAGAGTPPVVTRPSAGGLLAAAHPGPAVAVATVAALLAVDAGLPAGTAVVVTGAVLTGHLTLGWANDLLDLPRDRAVGRADKPLTTGRTSTRAVATALAVAALACVVLSVALGWRSGLVHLVLGIGSGQAYNLGLKRTALSWLPYAVTFGTLPAVVGLAADVPAWPPWWLVAAGAALGVGAHVVNALPDLADDLRTGVRGLPHRVGEPVARPLAAALLVAASLLAAFGPAGVPAAWVWPVLLVVVALAAVALAGRGRTPFRAALAIALLDVVLLVAAG</sequence>
<evidence type="ECO:0000313" key="6">
    <source>
        <dbReference type="EMBL" id="GAA4894484.1"/>
    </source>
</evidence>
<feature type="transmembrane region" description="Helical" evidence="5">
    <location>
        <begin position="144"/>
        <end position="164"/>
    </location>
</feature>
<accession>A0ABP9F501</accession>
<feature type="transmembrane region" description="Helical" evidence="5">
    <location>
        <begin position="262"/>
        <end position="279"/>
    </location>
</feature>
<comment type="subcellular location">
    <subcellularLocation>
        <location evidence="1">Membrane</location>
        <topology evidence="1">Multi-pass membrane protein</topology>
    </subcellularLocation>
</comment>
<keyword evidence="3 5" id="KW-1133">Transmembrane helix</keyword>
<feature type="transmembrane region" description="Helical" evidence="5">
    <location>
        <begin position="170"/>
        <end position="190"/>
    </location>
</feature>
<dbReference type="EMBL" id="BAABHQ010000026">
    <property type="protein sequence ID" value="GAA4894484.1"/>
    <property type="molecule type" value="Genomic_DNA"/>
</dbReference>
<feature type="transmembrane region" description="Helical" evidence="5">
    <location>
        <begin position="120"/>
        <end position="137"/>
    </location>
</feature>
<reference evidence="7" key="1">
    <citation type="journal article" date="2019" name="Int. J. Syst. Evol. Microbiol.">
        <title>The Global Catalogue of Microorganisms (GCM) 10K type strain sequencing project: providing services to taxonomists for standard genome sequencing and annotation.</title>
        <authorList>
            <consortium name="The Broad Institute Genomics Platform"/>
            <consortium name="The Broad Institute Genome Sequencing Center for Infectious Disease"/>
            <person name="Wu L."/>
            <person name="Ma J."/>
        </authorList>
    </citation>
    <scope>NUCLEOTIDE SEQUENCE [LARGE SCALE GENOMIC DNA]</scope>
    <source>
        <strain evidence="7">JCM 17983</strain>
    </source>
</reference>
<dbReference type="RefSeq" id="WP_274234718.1">
    <property type="nucleotide sequence ID" value="NZ_BAABHQ010000026.1"/>
</dbReference>
<feature type="transmembrane region" description="Helical" evidence="5">
    <location>
        <begin position="238"/>
        <end position="255"/>
    </location>
</feature>
<name>A0ABP9F501_9PSEU</name>
<keyword evidence="4 5" id="KW-0472">Membrane</keyword>
<evidence type="ECO:0000256" key="2">
    <source>
        <dbReference type="ARBA" id="ARBA00022692"/>
    </source>
</evidence>
<evidence type="ECO:0000256" key="1">
    <source>
        <dbReference type="ARBA" id="ARBA00004141"/>
    </source>
</evidence>
<dbReference type="Gene3D" id="1.20.120.1780">
    <property type="entry name" value="UbiA prenyltransferase"/>
    <property type="match status" value="1"/>
</dbReference>
<evidence type="ECO:0000256" key="4">
    <source>
        <dbReference type="ARBA" id="ARBA00023136"/>
    </source>
</evidence>
<dbReference type="InterPro" id="IPR000537">
    <property type="entry name" value="UbiA_prenyltransferase"/>
</dbReference>
<feature type="transmembrane region" description="Helical" evidence="5">
    <location>
        <begin position="95"/>
        <end position="114"/>
    </location>
</feature>
<organism evidence="6 7">
    <name type="scientific">Actinomycetospora straminea</name>
    <dbReference type="NCBI Taxonomy" id="663607"/>
    <lineage>
        <taxon>Bacteria</taxon>
        <taxon>Bacillati</taxon>
        <taxon>Actinomycetota</taxon>
        <taxon>Actinomycetes</taxon>
        <taxon>Pseudonocardiales</taxon>
        <taxon>Pseudonocardiaceae</taxon>
        <taxon>Actinomycetospora</taxon>
    </lineage>
</organism>
<gene>
    <name evidence="6" type="ORF">GCM10023203_55910</name>
</gene>
<proteinExistence type="predicted"/>
<dbReference type="InterPro" id="IPR044878">
    <property type="entry name" value="UbiA_sf"/>
</dbReference>
<keyword evidence="7" id="KW-1185">Reference proteome</keyword>